<feature type="compositionally biased region" description="Polar residues" evidence="1">
    <location>
        <begin position="15"/>
        <end position="30"/>
    </location>
</feature>
<organism evidence="2 3">
    <name type="scientific">Trifolium medium</name>
    <dbReference type="NCBI Taxonomy" id="97028"/>
    <lineage>
        <taxon>Eukaryota</taxon>
        <taxon>Viridiplantae</taxon>
        <taxon>Streptophyta</taxon>
        <taxon>Embryophyta</taxon>
        <taxon>Tracheophyta</taxon>
        <taxon>Spermatophyta</taxon>
        <taxon>Magnoliopsida</taxon>
        <taxon>eudicotyledons</taxon>
        <taxon>Gunneridae</taxon>
        <taxon>Pentapetalae</taxon>
        <taxon>rosids</taxon>
        <taxon>fabids</taxon>
        <taxon>Fabales</taxon>
        <taxon>Fabaceae</taxon>
        <taxon>Papilionoideae</taxon>
        <taxon>50 kb inversion clade</taxon>
        <taxon>NPAAA clade</taxon>
        <taxon>Hologalegina</taxon>
        <taxon>IRL clade</taxon>
        <taxon>Trifolieae</taxon>
        <taxon>Trifolium</taxon>
    </lineage>
</organism>
<proteinExistence type="predicted"/>
<feature type="region of interest" description="Disordered" evidence="1">
    <location>
        <begin position="1"/>
        <end position="30"/>
    </location>
</feature>
<dbReference type="Proteomes" id="UP000265520">
    <property type="component" value="Unassembled WGS sequence"/>
</dbReference>
<dbReference type="AlphaFoldDB" id="A0A392URG3"/>
<gene>
    <name evidence="2" type="ORF">A2U01_0099895</name>
</gene>
<evidence type="ECO:0000313" key="3">
    <source>
        <dbReference type="Proteomes" id="UP000265520"/>
    </source>
</evidence>
<dbReference type="EMBL" id="LXQA010955129">
    <property type="protein sequence ID" value="MCI78624.1"/>
    <property type="molecule type" value="Genomic_DNA"/>
</dbReference>
<reference evidence="2 3" key="1">
    <citation type="journal article" date="2018" name="Front. Plant Sci.">
        <title>Red Clover (Trifolium pratense) and Zigzag Clover (T. medium) - A Picture of Genomic Similarities and Differences.</title>
        <authorList>
            <person name="Dluhosova J."/>
            <person name="Istvanek J."/>
            <person name="Nedelnik J."/>
            <person name="Repkova J."/>
        </authorList>
    </citation>
    <scope>NUCLEOTIDE SEQUENCE [LARGE SCALE GENOMIC DNA]</scope>
    <source>
        <strain evidence="3">cv. 10/8</strain>
        <tissue evidence="2">Leaf</tissue>
    </source>
</reference>
<feature type="non-terminal residue" evidence="2">
    <location>
        <position position="1"/>
    </location>
</feature>
<feature type="compositionally biased region" description="Low complexity" evidence="1">
    <location>
        <begin position="1"/>
        <end position="14"/>
    </location>
</feature>
<comment type="caution">
    <text evidence="2">The sequence shown here is derived from an EMBL/GenBank/DDBJ whole genome shotgun (WGS) entry which is preliminary data.</text>
</comment>
<name>A0A392URG3_9FABA</name>
<accession>A0A392URG3</accession>
<evidence type="ECO:0000313" key="2">
    <source>
        <dbReference type="EMBL" id="MCI78624.1"/>
    </source>
</evidence>
<evidence type="ECO:0000256" key="1">
    <source>
        <dbReference type="SAM" id="MobiDB-lite"/>
    </source>
</evidence>
<protein>
    <submittedName>
        <fullName evidence="2">Uncharacterized protein</fullName>
    </submittedName>
</protein>
<sequence length="54" mass="5666">TYVNNVEAGNGNEGISNSSTLAANEGNGNVSLTKDQYNSLLALLERNTLDGSQH</sequence>
<keyword evidence="3" id="KW-1185">Reference proteome</keyword>